<evidence type="ECO:0000256" key="1">
    <source>
        <dbReference type="ARBA" id="ARBA00010646"/>
    </source>
</evidence>
<accession>A0A6I4V5K8</accession>
<dbReference type="CDD" id="cd00599">
    <property type="entry name" value="GH25_muramidase"/>
    <property type="match status" value="1"/>
</dbReference>
<dbReference type="GO" id="GO:0003796">
    <property type="term" value="F:lysozyme activity"/>
    <property type="evidence" value="ECO:0007669"/>
    <property type="project" value="InterPro"/>
</dbReference>
<dbReference type="PROSITE" id="PS51904">
    <property type="entry name" value="GLYCOSYL_HYDROL_F25_2"/>
    <property type="match status" value="1"/>
</dbReference>
<dbReference type="Proteomes" id="UP000471435">
    <property type="component" value="Unassembled WGS sequence"/>
</dbReference>
<proteinExistence type="inferred from homology"/>
<evidence type="ECO:0000313" key="4">
    <source>
        <dbReference type="Proteomes" id="UP000471435"/>
    </source>
</evidence>
<dbReference type="OrthoDB" id="9798192at2"/>
<keyword evidence="2" id="KW-1133">Transmembrane helix</keyword>
<sequence length="233" mass="25651">MARRKKPVSWLWRIIAIIALLAAGAAAWLWWDVQRWTPDEDAYPDQGALITQADGLVNFNTLAALGADFVYLASSIGTEGRDQRFARNLSAANQAGLDVGAVHIFDPCTLADGQTANFVTIVPRGGNMLPPVIALSQTAKDCPKRVSAAAVESELMTLINQIENHTGKPAILKIEPEFESAYGISARLERNLWVNRTRFAPTYARRPWLLWSANENLQSAASDEPIEWVVVQP</sequence>
<dbReference type="AlphaFoldDB" id="A0A6I4V5K8"/>
<dbReference type="RefSeq" id="WP_160730855.1">
    <property type="nucleotide sequence ID" value="NZ_CANLWR010000002.1"/>
</dbReference>
<comment type="caution">
    <text evidence="3">The sequence shown here is derived from an EMBL/GenBank/DDBJ whole genome shotgun (WGS) entry which is preliminary data.</text>
</comment>
<dbReference type="EMBL" id="WTYP01000002">
    <property type="protein sequence ID" value="MXP47574.1"/>
    <property type="molecule type" value="Genomic_DNA"/>
</dbReference>
<dbReference type="SUPFAM" id="SSF51445">
    <property type="entry name" value="(Trans)glycosidases"/>
    <property type="match status" value="1"/>
</dbReference>
<dbReference type="GO" id="GO:0016998">
    <property type="term" value="P:cell wall macromolecule catabolic process"/>
    <property type="evidence" value="ECO:0007669"/>
    <property type="project" value="InterPro"/>
</dbReference>
<name>A0A6I4V5K8_9SPHN</name>
<keyword evidence="2" id="KW-0472">Membrane</keyword>
<evidence type="ECO:0000313" key="3">
    <source>
        <dbReference type="EMBL" id="MXP47574.1"/>
    </source>
</evidence>
<dbReference type="GO" id="GO:0009253">
    <property type="term" value="P:peptidoglycan catabolic process"/>
    <property type="evidence" value="ECO:0007669"/>
    <property type="project" value="InterPro"/>
</dbReference>
<feature type="transmembrane region" description="Helical" evidence="2">
    <location>
        <begin position="12"/>
        <end position="31"/>
    </location>
</feature>
<keyword evidence="2" id="KW-0812">Transmembrane</keyword>
<gene>
    <name evidence="3" type="ORF">GRI43_09300</name>
</gene>
<dbReference type="Pfam" id="PF01183">
    <property type="entry name" value="Glyco_hydro_25"/>
    <property type="match status" value="1"/>
</dbReference>
<dbReference type="InterPro" id="IPR002053">
    <property type="entry name" value="Glyco_hydro_25"/>
</dbReference>
<comment type="similarity">
    <text evidence="1">Belongs to the glycosyl hydrolase 25 family.</text>
</comment>
<evidence type="ECO:0000256" key="2">
    <source>
        <dbReference type="SAM" id="Phobius"/>
    </source>
</evidence>
<dbReference type="InterPro" id="IPR017853">
    <property type="entry name" value="GH"/>
</dbReference>
<protein>
    <submittedName>
        <fullName evidence="3">Lysozyme</fullName>
    </submittedName>
</protein>
<organism evidence="3 4">
    <name type="scientific">Pontixanthobacter luteolus</name>
    <dbReference type="NCBI Taxonomy" id="295089"/>
    <lineage>
        <taxon>Bacteria</taxon>
        <taxon>Pseudomonadati</taxon>
        <taxon>Pseudomonadota</taxon>
        <taxon>Alphaproteobacteria</taxon>
        <taxon>Sphingomonadales</taxon>
        <taxon>Erythrobacteraceae</taxon>
        <taxon>Pontixanthobacter</taxon>
    </lineage>
</organism>
<keyword evidence="4" id="KW-1185">Reference proteome</keyword>
<dbReference type="Gene3D" id="3.20.20.80">
    <property type="entry name" value="Glycosidases"/>
    <property type="match status" value="1"/>
</dbReference>
<reference evidence="3 4" key="1">
    <citation type="submission" date="2019-12" db="EMBL/GenBank/DDBJ databases">
        <title>Genomic-based taxomic classification of the family Erythrobacteraceae.</title>
        <authorList>
            <person name="Xu L."/>
        </authorList>
    </citation>
    <scope>NUCLEOTIDE SEQUENCE [LARGE SCALE GENOMIC DNA]</scope>
    <source>
        <strain evidence="3 4">SW-109</strain>
    </source>
</reference>